<dbReference type="GeneID" id="26100039"/>
<dbReference type="KEGG" id="pdl:Pyrde_1699"/>
<dbReference type="AlphaFoldDB" id="A0A0P0N4R0"/>
<dbReference type="STRING" id="1273541.Pyrde_1699"/>
<evidence type="ECO:0000313" key="1">
    <source>
        <dbReference type="EMBL" id="ALL01742.1"/>
    </source>
</evidence>
<proteinExistence type="predicted"/>
<gene>
    <name evidence="1" type="ORF">Pyrde_1699</name>
</gene>
<name>A0A0P0N4R0_9CREN</name>
<dbReference type="RefSeq" id="WP_143522133.1">
    <property type="nucleotide sequence ID" value="NZ_CP013011.1"/>
</dbReference>
<dbReference type="EMBL" id="CP013011">
    <property type="protein sequence ID" value="ALL01742.1"/>
    <property type="molecule type" value="Genomic_DNA"/>
</dbReference>
<dbReference type="Proteomes" id="UP000058613">
    <property type="component" value="Chromosome"/>
</dbReference>
<evidence type="ECO:0000313" key="2">
    <source>
        <dbReference type="Proteomes" id="UP000058613"/>
    </source>
</evidence>
<protein>
    <submittedName>
        <fullName evidence="1">Uncharacterized protein</fullName>
    </submittedName>
</protein>
<organism evidence="1 2">
    <name type="scientific">Pyrodictium delaneyi</name>
    <dbReference type="NCBI Taxonomy" id="1273541"/>
    <lineage>
        <taxon>Archaea</taxon>
        <taxon>Thermoproteota</taxon>
        <taxon>Thermoprotei</taxon>
        <taxon>Desulfurococcales</taxon>
        <taxon>Pyrodictiaceae</taxon>
        <taxon>Pyrodictium</taxon>
    </lineage>
</organism>
<sequence length="139" mass="15944">MHPDIDKLLEAISIDKPVVLTRKGNIIKIPYETRNIDIFKQIIADNLFRVRIGNNNLELLLFVDESSISKRYYVCIGSKVNVSTKWATVNDVLSGLRLRVKVPAIIIDDCMIELEWSKSRFVLTPASVRSCRRCQRVVL</sequence>
<dbReference type="OrthoDB" id="382605at2157"/>
<reference evidence="1 2" key="1">
    <citation type="submission" date="2015-10" db="EMBL/GenBank/DDBJ databases">
        <title>Complete genome sequence of hyperthermophilic archaeon Pyrodictium delaneyi Su06.</title>
        <authorList>
            <person name="Jung J.-H."/>
            <person name="Lin J."/>
            <person name="Holden J.F."/>
            <person name="Park C.-S."/>
        </authorList>
    </citation>
    <scope>NUCLEOTIDE SEQUENCE [LARGE SCALE GENOMIC DNA]</scope>
    <source>
        <strain evidence="1 2">Su06</strain>
    </source>
</reference>
<accession>A0A0P0N4R0</accession>